<evidence type="ECO:0000313" key="1">
    <source>
        <dbReference type="EMBL" id="CCC54264.1"/>
    </source>
</evidence>
<dbReference type="EMBL" id="HE573027">
    <property type="protein sequence ID" value="CCC54264.1"/>
    <property type="molecule type" value="Genomic_DNA"/>
</dbReference>
<gene>
    <name evidence="1" type="ORF">TVY486_1117480</name>
</gene>
<organism evidence="1">
    <name type="scientific">Trypanosoma vivax (strain Y486)</name>
    <dbReference type="NCBI Taxonomy" id="1055687"/>
    <lineage>
        <taxon>Eukaryota</taxon>
        <taxon>Discoba</taxon>
        <taxon>Euglenozoa</taxon>
        <taxon>Kinetoplastea</taxon>
        <taxon>Metakinetoplastina</taxon>
        <taxon>Trypanosomatida</taxon>
        <taxon>Trypanosomatidae</taxon>
        <taxon>Trypanosoma</taxon>
        <taxon>Duttonella</taxon>
    </lineage>
</organism>
<dbReference type="VEuPathDB" id="TriTrypDB:TvY486_1117480"/>
<name>G0U9H8_TRYVY</name>
<sequence>MHSAPIFSFAYLQFSTKRGHSHAPFHVVLNFRCKTSVGGIPRWVTCGEFPEGLQIAWLHRIASLSISHTHTHTRYVWLCLRLFYFIPAIFLVRSPHPLS</sequence>
<reference evidence="1" key="1">
    <citation type="journal article" date="2012" name="Proc. Natl. Acad. Sci. U.S.A.">
        <title>Antigenic diversity is generated by distinct evolutionary mechanisms in African trypanosome species.</title>
        <authorList>
            <person name="Jackson A.P."/>
            <person name="Berry A."/>
            <person name="Aslett M."/>
            <person name="Allison H.C."/>
            <person name="Burton P."/>
            <person name="Vavrova-Anderson J."/>
            <person name="Brown R."/>
            <person name="Browne H."/>
            <person name="Corton N."/>
            <person name="Hauser H."/>
            <person name="Gamble J."/>
            <person name="Gilderthorp R."/>
            <person name="Marcello L."/>
            <person name="McQuillan J."/>
            <person name="Otto T.D."/>
            <person name="Quail M.A."/>
            <person name="Sanders M.J."/>
            <person name="van Tonder A."/>
            <person name="Ginger M.L."/>
            <person name="Field M.C."/>
            <person name="Barry J.D."/>
            <person name="Hertz-Fowler C."/>
            <person name="Berriman M."/>
        </authorList>
    </citation>
    <scope>NUCLEOTIDE SEQUENCE</scope>
    <source>
        <strain evidence="1">Y486</strain>
    </source>
</reference>
<dbReference type="AlphaFoldDB" id="G0U9H8"/>
<protein>
    <submittedName>
        <fullName evidence="1">Uncharacterized protein</fullName>
    </submittedName>
</protein>
<proteinExistence type="predicted"/>
<accession>G0U9H8</accession>